<keyword evidence="3 6" id="KW-0378">Hydrolase</keyword>
<protein>
    <submittedName>
        <fullName evidence="6">Hydroxyacylglutathione hydrolase</fullName>
    </submittedName>
</protein>
<dbReference type="Gene3D" id="3.60.15.10">
    <property type="entry name" value="Ribonuclease Z/Hydroxyacylglutathione hydrolase-like"/>
    <property type="match status" value="1"/>
</dbReference>
<dbReference type="GO" id="GO:0016787">
    <property type="term" value="F:hydrolase activity"/>
    <property type="evidence" value="ECO:0007669"/>
    <property type="project" value="UniProtKB-KW"/>
</dbReference>
<name>A0ABR9EAB5_9GAMM</name>
<evidence type="ECO:0000256" key="4">
    <source>
        <dbReference type="ARBA" id="ARBA00022833"/>
    </source>
</evidence>
<keyword evidence="4" id="KW-0862">Zinc</keyword>
<comment type="caution">
    <text evidence="6">The sequence shown here is derived from an EMBL/GenBank/DDBJ whole genome shotgun (WGS) entry which is preliminary data.</text>
</comment>
<accession>A0ABR9EAB5</accession>
<evidence type="ECO:0000313" key="6">
    <source>
        <dbReference type="EMBL" id="MBE0367900.1"/>
    </source>
</evidence>
<dbReference type="RefSeq" id="WP_192507264.1">
    <property type="nucleotide sequence ID" value="NZ_AQGV01000012.1"/>
</dbReference>
<dbReference type="EMBL" id="AQGV01000012">
    <property type="protein sequence ID" value="MBE0367900.1"/>
    <property type="molecule type" value="Genomic_DNA"/>
</dbReference>
<sequence>MHVLTVPVTSFMQNTRFITCQSTGKSAVIDPGGDVDKLQSVIAQNKLDVEVILLTHGHLDHVGAADLLKAVLKVDIIGPHQDETFWFEAIPMQAQMFGFKPKQAFLPDRWLTAGDVVKVGKLELEVRFCPGHTPGHVVFYEKSSKTVIVGDVLFKGAIGRTDFPKGNTEQLKESIRKELFSLPDETVVMSGHGENTTIGYEKQNNPFMSGRFG</sequence>
<comment type="cofactor">
    <cofactor evidence="1">
        <name>Zn(2+)</name>
        <dbReference type="ChEBI" id="CHEBI:29105"/>
    </cofactor>
</comment>
<dbReference type="CDD" id="cd07737">
    <property type="entry name" value="YcbL-like_MBL-fold"/>
    <property type="match status" value="1"/>
</dbReference>
<dbReference type="InterPro" id="IPR001279">
    <property type="entry name" value="Metallo-B-lactamas"/>
</dbReference>
<dbReference type="SMART" id="SM00849">
    <property type="entry name" value="Lactamase_B"/>
    <property type="match status" value="1"/>
</dbReference>
<evidence type="ECO:0000256" key="2">
    <source>
        <dbReference type="ARBA" id="ARBA00022723"/>
    </source>
</evidence>
<evidence type="ECO:0000256" key="1">
    <source>
        <dbReference type="ARBA" id="ARBA00001947"/>
    </source>
</evidence>
<feature type="domain" description="Metallo-beta-lactamase" evidence="5">
    <location>
        <begin position="12"/>
        <end position="192"/>
    </location>
</feature>
<evidence type="ECO:0000256" key="3">
    <source>
        <dbReference type="ARBA" id="ARBA00022801"/>
    </source>
</evidence>
<dbReference type="Pfam" id="PF00753">
    <property type="entry name" value="Lactamase_B"/>
    <property type="match status" value="1"/>
</dbReference>
<dbReference type="SUPFAM" id="SSF56281">
    <property type="entry name" value="Metallo-hydrolase/oxidoreductase"/>
    <property type="match status" value="1"/>
</dbReference>
<keyword evidence="7" id="KW-1185">Reference proteome</keyword>
<dbReference type="PANTHER" id="PTHR46233">
    <property type="entry name" value="HYDROXYACYLGLUTATHIONE HYDROLASE GLOC"/>
    <property type="match status" value="1"/>
</dbReference>
<keyword evidence="2" id="KW-0479">Metal-binding</keyword>
<dbReference type="Proteomes" id="UP000615755">
    <property type="component" value="Unassembled WGS sequence"/>
</dbReference>
<reference evidence="6 7" key="1">
    <citation type="submission" date="2015-03" db="EMBL/GenBank/DDBJ databases">
        <title>Genome sequence of Pseudoalteromonas aurantia.</title>
        <authorList>
            <person name="Xie B.-B."/>
            <person name="Rong J.-C."/>
            <person name="Qin Q.-L."/>
            <person name="Zhang Y.-Z."/>
        </authorList>
    </citation>
    <scope>NUCLEOTIDE SEQUENCE [LARGE SCALE GENOMIC DNA]</scope>
    <source>
        <strain evidence="6 7">208</strain>
    </source>
</reference>
<dbReference type="PANTHER" id="PTHR46233:SF3">
    <property type="entry name" value="HYDROXYACYLGLUTATHIONE HYDROLASE GLOC"/>
    <property type="match status" value="1"/>
</dbReference>
<dbReference type="InterPro" id="IPR036866">
    <property type="entry name" value="RibonucZ/Hydroxyglut_hydro"/>
</dbReference>
<evidence type="ECO:0000313" key="7">
    <source>
        <dbReference type="Proteomes" id="UP000615755"/>
    </source>
</evidence>
<proteinExistence type="predicted"/>
<gene>
    <name evidence="6" type="primary">gloB</name>
    <name evidence="6" type="ORF">PAUR_a1366</name>
</gene>
<organism evidence="6 7">
    <name type="scientific">Pseudoalteromonas aurantia 208</name>
    <dbReference type="NCBI Taxonomy" id="1314867"/>
    <lineage>
        <taxon>Bacteria</taxon>
        <taxon>Pseudomonadati</taxon>
        <taxon>Pseudomonadota</taxon>
        <taxon>Gammaproteobacteria</taxon>
        <taxon>Alteromonadales</taxon>
        <taxon>Pseudoalteromonadaceae</taxon>
        <taxon>Pseudoalteromonas</taxon>
    </lineage>
</organism>
<evidence type="ECO:0000259" key="5">
    <source>
        <dbReference type="SMART" id="SM00849"/>
    </source>
</evidence>
<dbReference type="InterPro" id="IPR051453">
    <property type="entry name" value="MBL_Glyoxalase_II"/>
</dbReference>